<dbReference type="RefSeq" id="WP_189241847.1">
    <property type="nucleotide sequence ID" value="NZ_BMQP01000005.1"/>
</dbReference>
<dbReference type="Proteomes" id="UP000655044">
    <property type="component" value="Unassembled WGS sequence"/>
</dbReference>
<dbReference type="EMBL" id="BOOI01000015">
    <property type="protein sequence ID" value="GIH83548.1"/>
    <property type="molecule type" value="Genomic_DNA"/>
</dbReference>
<gene>
    <name evidence="1" type="ORF">Pro02_19560</name>
</gene>
<sequence>MTTFPDPADLYPDVAAKGSLAAALQEVAEEHGFVLGAAAADDTQPLLYASVPGATPLREDLGVSAGRISRYWLINGWGQGTPLISGQTWELSEVAKVAREWRNGTPLRDIQQSASFVELTYLAEAAEQGPAQLVSAQWEWVRQDAEEAPWPEYRTLVEAAYAEPRLRQLFPYVSHWLLRFSTTTGAPFSPDVVCLHVGKGGYVVKASSYGPSLGETASPEEAVALAARHLPADIGPAVAGAYGK</sequence>
<evidence type="ECO:0000313" key="2">
    <source>
        <dbReference type="Proteomes" id="UP000655044"/>
    </source>
</evidence>
<evidence type="ECO:0000313" key="1">
    <source>
        <dbReference type="EMBL" id="GIH83548.1"/>
    </source>
</evidence>
<name>A0A8J3S4S1_PLARO</name>
<dbReference type="AlphaFoldDB" id="A0A8J3S4S1"/>
<protein>
    <submittedName>
        <fullName evidence="1">Uncharacterized protein</fullName>
    </submittedName>
</protein>
<dbReference type="Pfam" id="PF19692">
    <property type="entry name" value="DUF6193"/>
    <property type="match status" value="1"/>
</dbReference>
<keyword evidence="2" id="KW-1185">Reference proteome</keyword>
<dbReference type="InterPro" id="IPR045682">
    <property type="entry name" value="DUF6193"/>
</dbReference>
<comment type="caution">
    <text evidence="1">The sequence shown here is derived from an EMBL/GenBank/DDBJ whole genome shotgun (WGS) entry which is preliminary data.</text>
</comment>
<organism evidence="1 2">
    <name type="scientific">Planobispora rosea</name>
    <dbReference type="NCBI Taxonomy" id="35762"/>
    <lineage>
        <taxon>Bacteria</taxon>
        <taxon>Bacillati</taxon>
        <taxon>Actinomycetota</taxon>
        <taxon>Actinomycetes</taxon>
        <taxon>Streptosporangiales</taxon>
        <taxon>Streptosporangiaceae</taxon>
        <taxon>Planobispora</taxon>
    </lineage>
</organism>
<accession>A0A8J3S4S1</accession>
<reference evidence="1" key="1">
    <citation type="submission" date="2021-01" db="EMBL/GenBank/DDBJ databases">
        <title>Whole genome shotgun sequence of Planobispora rosea NBRC 15558.</title>
        <authorList>
            <person name="Komaki H."/>
            <person name="Tamura T."/>
        </authorList>
    </citation>
    <scope>NUCLEOTIDE SEQUENCE</scope>
    <source>
        <strain evidence="1">NBRC 15558</strain>
    </source>
</reference>
<proteinExistence type="predicted"/>